<dbReference type="Proteomes" id="UP001165186">
    <property type="component" value="Unassembled WGS sequence"/>
</dbReference>
<proteinExistence type="predicted"/>
<gene>
    <name evidence="1" type="primary">g3582</name>
    <name evidence="1" type="ORF">NpPPO83_00003582</name>
</gene>
<comment type="caution">
    <text evidence="1">The sequence shown here is derived from an EMBL/GenBank/DDBJ whole genome shotgun (WGS) entry which is preliminary data.</text>
</comment>
<organism evidence="1 2">
    <name type="scientific">Neofusicoccum parvum</name>
    <dbReference type="NCBI Taxonomy" id="310453"/>
    <lineage>
        <taxon>Eukaryota</taxon>
        <taxon>Fungi</taxon>
        <taxon>Dikarya</taxon>
        <taxon>Ascomycota</taxon>
        <taxon>Pezizomycotina</taxon>
        <taxon>Dothideomycetes</taxon>
        <taxon>Dothideomycetes incertae sedis</taxon>
        <taxon>Botryosphaeriales</taxon>
        <taxon>Botryosphaeriaceae</taxon>
        <taxon>Neofusicoccum</taxon>
    </lineage>
</organism>
<evidence type="ECO:0000313" key="1">
    <source>
        <dbReference type="EMBL" id="GME24892.1"/>
    </source>
</evidence>
<name>A0ACB5RWG7_9PEZI</name>
<accession>A0ACB5RWG7</accession>
<keyword evidence="2" id="KW-1185">Reference proteome</keyword>
<reference evidence="1" key="1">
    <citation type="submission" date="2024-09" db="EMBL/GenBank/DDBJ databases">
        <title>Draft Genome Sequences of Neofusicoccum parvum.</title>
        <authorList>
            <person name="Ashida A."/>
            <person name="Camagna M."/>
            <person name="Tanaka A."/>
            <person name="Takemoto D."/>
        </authorList>
    </citation>
    <scope>NUCLEOTIDE SEQUENCE</scope>
    <source>
        <strain evidence="1">PPO83</strain>
    </source>
</reference>
<evidence type="ECO:0000313" key="2">
    <source>
        <dbReference type="Proteomes" id="UP001165186"/>
    </source>
</evidence>
<protein>
    <submittedName>
        <fullName evidence="1">Uncharacterized protein</fullName>
    </submittedName>
</protein>
<dbReference type="EMBL" id="BSXG01000016">
    <property type="protein sequence ID" value="GME24892.1"/>
    <property type="molecule type" value="Genomic_DNA"/>
</dbReference>
<sequence length="126" mass="14852">MASQEPDKHYRRTSIGLALIAALDELPAILPQLAEKIRQHFDREMVNALRSQRVIRKRMNFKARCHTYRFCDDRWYFMLKDVKVKTDSGRSIKADWVTIDAVSTGLEEERRMLKELRAGSKSKKKR</sequence>